<keyword evidence="3" id="KW-1185">Reference proteome</keyword>
<protein>
    <recommendedName>
        <fullName evidence="4">MG2 domain-containing protein</fullName>
    </recommendedName>
</protein>
<accession>A0ABP8FZI4</accession>
<dbReference type="EMBL" id="BAABGX010000003">
    <property type="protein sequence ID" value="GAA4314197.1"/>
    <property type="molecule type" value="Genomic_DNA"/>
</dbReference>
<dbReference type="RefSeq" id="WP_345168945.1">
    <property type="nucleotide sequence ID" value="NZ_BAABGX010000003.1"/>
</dbReference>
<name>A0ABP8FZI4_9BACT</name>
<comment type="caution">
    <text evidence="2">The sequence shown here is derived from an EMBL/GenBank/DDBJ whole genome shotgun (WGS) entry which is preliminary data.</text>
</comment>
<gene>
    <name evidence="2" type="ORF">GCM10023183_34320</name>
</gene>
<evidence type="ECO:0008006" key="4">
    <source>
        <dbReference type="Google" id="ProtNLM"/>
    </source>
</evidence>
<proteinExistence type="predicted"/>
<keyword evidence="1" id="KW-0732">Signal</keyword>
<organism evidence="2 3">
    <name type="scientific">Nibribacter koreensis</name>
    <dbReference type="NCBI Taxonomy" id="1084519"/>
    <lineage>
        <taxon>Bacteria</taxon>
        <taxon>Pseudomonadati</taxon>
        <taxon>Bacteroidota</taxon>
        <taxon>Cytophagia</taxon>
        <taxon>Cytophagales</taxon>
        <taxon>Hymenobacteraceae</taxon>
        <taxon>Nibribacter</taxon>
    </lineage>
</organism>
<dbReference type="Proteomes" id="UP001501844">
    <property type="component" value="Unassembled WGS sequence"/>
</dbReference>
<feature type="signal peptide" evidence="1">
    <location>
        <begin position="1"/>
        <end position="23"/>
    </location>
</feature>
<sequence>MNRFPFKKLPQVSVALLLLPMLAFTPWPNQQWDQWLQPLQGWTMQNTASSPLQVHLSQPFYASGDTVRFAAYVTADALAQPEGETSLVQVEVRGLKPEHSRSYQFALKEGVAQGAIPLADSLPAGEYEMVTYAASAPRNQTSTVLRILGPVQLEMADAQTLGLSTLQVQAYPEGGSLVAGAEGLVAVQVTGSAFLEMNGKVLDGANKTVATFKTDAMGKALVKLTPATAQTHKVQVIDAQGRTTTTVMPVIASGIALQVNPVSPTQVRVRVQPNLEWTKVAGSKEVLVSFMTAGAPVQSQKISLTTNTPQEITFQNSALGQTGQVVVLNSAGKVEASRTLYLPTTASTLVALKTDRQRYGRREKVTVTFTGPASATLSMAVQNQNYASTPEAMEWEMRKLPVSFKLQEQVTAQMPVPTDTAQETIGAKRGVVVDASGKPLPGATIMFMGEEEAGTIILNAQQDGSFVLSDPNFTATSRLIYDVLQLGKRVDRARVQWQAASVQKVSRFKAPLVHTHQEKLYLQQAAQRKLLSRAFTSLRPAPANTSSLPSPLDPESIGAPDRAFDLTKYVAFKNVEEVIKEVLPITSIVNTPQGREPRIFSLDLNTTFKEHPLFIVNGYPTFNTQWVLQLPGDQLEKIGLYYSTARLRRIGQMARNGVISITTLNKELHPDTFKDDRTFSWDGVAPVLAFKAPAYEVSAQERVPDFRSLMYWSPSVKLDAKGQATVSFYTSDDVGPFVITVKGRNAAGQLVSQTHTFHVAAAL</sequence>
<evidence type="ECO:0000313" key="3">
    <source>
        <dbReference type="Proteomes" id="UP001501844"/>
    </source>
</evidence>
<evidence type="ECO:0000313" key="2">
    <source>
        <dbReference type="EMBL" id="GAA4314197.1"/>
    </source>
</evidence>
<reference evidence="3" key="1">
    <citation type="journal article" date="2019" name="Int. J. Syst. Evol. Microbiol.">
        <title>The Global Catalogue of Microorganisms (GCM) 10K type strain sequencing project: providing services to taxonomists for standard genome sequencing and annotation.</title>
        <authorList>
            <consortium name="The Broad Institute Genomics Platform"/>
            <consortium name="The Broad Institute Genome Sequencing Center for Infectious Disease"/>
            <person name="Wu L."/>
            <person name="Ma J."/>
        </authorList>
    </citation>
    <scope>NUCLEOTIDE SEQUENCE [LARGE SCALE GENOMIC DNA]</scope>
    <source>
        <strain evidence="3">JCM 17917</strain>
    </source>
</reference>
<dbReference type="Gene3D" id="2.60.40.1930">
    <property type="match status" value="1"/>
</dbReference>
<evidence type="ECO:0000256" key="1">
    <source>
        <dbReference type="SAM" id="SignalP"/>
    </source>
</evidence>
<feature type="chain" id="PRO_5047361791" description="MG2 domain-containing protein" evidence="1">
    <location>
        <begin position="24"/>
        <end position="763"/>
    </location>
</feature>